<proteinExistence type="predicted"/>
<dbReference type="InterPro" id="IPR036397">
    <property type="entry name" value="RNaseH_sf"/>
</dbReference>
<dbReference type="InterPro" id="IPR012337">
    <property type="entry name" value="RNaseH-like_sf"/>
</dbReference>
<feature type="region of interest" description="Disordered" evidence="1">
    <location>
        <begin position="334"/>
        <end position="396"/>
    </location>
</feature>
<dbReference type="Pfam" id="PF18609">
    <property type="entry name" value="SAM_Exu"/>
    <property type="match status" value="1"/>
</dbReference>
<accession>A0A9P0AJI7</accession>
<name>A0A9P0AJI7_BEMTA</name>
<dbReference type="PANTHER" id="PTHR12384:SF2">
    <property type="entry name" value="MATERNAL PROTEIN EXUPERANTIA"/>
    <property type="match status" value="1"/>
</dbReference>
<dbReference type="Proteomes" id="UP001152759">
    <property type="component" value="Chromosome 6"/>
</dbReference>
<evidence type="ECO:0000256" key="1">
    <source>
        <dbReference type="SAM" id="MobiDB-lite"/>
    </source>
</evidence>
<gene>
    <name evidence="4" type="ORF">BEMITA_LOCUS10617</name>
</gene>
<dbReference type="OrthoDB" id="8251179at2759"/>
<dbReference type="PANTHER" id="PTHR12384">
    <property type="entry name" value="MATERNAL PROTEIN EXUPERANTIA"/>
    <property type="match status" value="1"/>
</dbReference>
<dbReference type="Pfam" id="PF22123">
    <property type="entry name" value="Exu_RNase_H_like"/>
    <property type="match status" value="1"/>
</dbReference>
<evidence type="ECO:0000259" key="3">
    <source>
        <dbReference type="Pfam" id="PF22123"/>
    </source>
</evidence>
<dbReference type="InterPro" id="IPR037998">
    <property type="entry name" value="Exu"/>
</dbReference>
<dbReference type="GO" id="GO:0003723">
    <property type="term" value="F:RNA binding"/>
    <property type="evidence" value="ECO:0007669"/>
    <property type="project" value="InterPro"/>
</dbReference>
<dbReference type="SUPFAM" id="SSF53098">
    <property type="entry name" value="Ribonuclease H-like"/>
    <property type="match status" value="1"/>
</dbReference>
<evidence type="ECO:0000313" key="4">
    <source>
        <dbReference type="EMBL" id="CAH0392059.1"/>
    </source>
</evidence>
<dbReference type="Gene3D" id="3.30.420.10">
    <property type="entry name" value="Ribonuclease H-like superfamily/Ribonuclease H"/>
    <property type="match status" value="1"/>
</dbReference>
<evidence type="ECO:0000313" key="5">
    <source>
        <dbReference type="Proteomes" id="UP001152759"/>
    </source>
</evidence>
<evidence type="ECO:0008006" key="6">
    <source>
        <dbReference type="Google" id="ProtNLM"/>
    </source>
</evidence>
<dbReference type="GO" id="GO:0042803">
    <property type="term" value="F:protein homodimerization activity"/>
    <property type="evidence" value="ECO:0007669"/>
    <property type="project" value="InterPro"/>
</dbReference>
<sequence>MVSSTTPGKPENGHAVKGVPPGDYRLVGFDLDTTGRKLIDEICQIAAYTPSSTYSQYIMPYKNLDFLATRRHLIRTVNTGRYRILKDMQNNKVVKTKSEISALREFLQWLKEQQGDKKAGIILVRYEGSQIVPALLIVALKRYDLLDEFNALVKGFADCQPLAKSKCDATINPVTFRNVCKILLSEQDPKIFNAADRANLAYRIVEHLTQGESDNAGSGDGATPQVNLVEAILEHSHSVEDIENDMASLQVILNRQNTLKPIFGGLLSSRAIALKERKNASQLRRLLSEAMFDYSTLEELWNSGKEAMVEQLKSKITVATPEQLEELGKILTEHFEKPPEEREFKPQPRGGFRKTNNYKKSPKKAAAGEKEGEAESTEEPKPVAETNGVKEETATS</sequence>
<feature type="domain" description="Exuperantia SAM-like" evidence="2">
    <location>
        <begin position="261"/>
        <end position="334"/>
    </location>
</feature>
<feature type="domain" description="Exuperantia RNAse H-like" evidence="3">
    <location>
        <begin position="24"/>
        <end position="183"/>
    </location>
</feature>
<feature type="compositionally biased region" description="Basic and acidic residues" evidence="1">
    <location>
        <begin position="334"/>
        <end position="346"/>
    </location>
</feature>
<evidence type="ECO:0000259" key="2">
    <source>
        <dbReference type="Pfam" id="PF18609"/>
    </source>
</evidence>
<protein>
    <recommendedName>
        <fullName evidence="6">Maternal protein exuperantia</fullName>
    </recommendedName>
</protein>
<dbReference type="InterPro" id="IPR040941">
    <property type="entry name" value="SAM_Exu"/>
</dbReference>
<dbReference type="GO" id="GO:0045450">
    <property type="term" value="P:bicoid mRNA localization"/>
    <property type="evidence" value="ECO:0007669"/>
    <property type="project" value="InterPro"/>
</dbReference>
<keyword evidence="5" id="KW-1185">Reference proteome</keyword>
<reference evidence="4" key="1">
    <citation type="submission" date="2021-12" db="EMBL/GenBank/DDBJ databases">
        <authorList>
            <person name="King R."/>
        </authorList>
    </citation>
    <scope>NUCLEOTIDE SEQUENCE</scope>
</reference>
<organism evidence="4 5">
    <name type="scientific">Bemisia tabaci</name>
    <name type="common">Sweetpotato whitefly</name>
    <name type="synonym">Aleurodes tabaci</name>
    <dbReference type="NCBI Taxonomy" id="7038"/>
    <lineage>
        <taxon>Eukaryota</taxon>
        <taxon>Metazoa</taxon>
        <taxon>Ecdysozoa</taxon>
        <taxon>Arthropoda</taxon>
        <taxon>Hexapoda</taxon>
        <taxon>Insecta</taxon>
        <taxon>Pterygota</taxon>
        <taxon>Neoptera</taxon>
        <taxon>Paraneoptera</taxon>
        <taxon>Hemiptera</taxon>
        <taxon>Sternorrhyncha</taxon>
        <taxon>Aleyrodoidea</taxon>
        <taxon>Aleyrodidae</taxon>
        <taxon>Aleyrodinae</taxon>
        <taxon>Bemisia</taxon>
    </lineage>
</organism>
<feature type="compositionally biased region" description="Basic and acidic residues" evidence="1">
    <location>
        <begin position="366"/>
        <end position="396"/>
    </location>
</feature>
<dbReference type="EMBL" id="OU963867">
    <property type="protein sequence ID" value="CAH0392059.1"/>
    <property type="molecule type" value="Genomic_DNA"/>
</dbReference>
<dbReference type="KEGG" id="btab:109044213"/>
<dbReference type="InterPro" id="IPR054362">
    <property type="entry name" value="Exu_RNase_H-like"/>
</dbReference>
<dbReference type="AlphaFoldDB" id="A0A9P0AJI7"/>